<dbReference type="NCBIfam" id="TIGR00952">
    <property type="entry name" value="S15_bact"/>
    <property type="match status" value="1"/>
</dbReference>
<organism evidence="7 8">
    <name type="scientific">Candidatus Woesebacteria bacterium GW2011_GWB1_38_5b</name>
    <dbReference type="NCBI Taxonomy" id="1618569"/>
    <lineage>
        <taxon>Bacteria</taxon>
        <taxon>Candidatus Woeseibacteriota</taxon>
    </lineage>
</organism>
<dbReference type="GO" id="GO:0019843">
    <property type="term" value="F:rRNA binding"/>
    <property type="evidence" value="ECO:0007669"/>
    <property type="project" value="UniProtKB-UniRule"/>
</dbReference>
<evidence type="ECO:0000256" key="2">
    <source>
        <dbReference type="ARBA" id="ARBA00023274"/>
    </source>
</evidence>
<dbReference type="GO" id="GO:0003735">
    <property type="term" value="F:structural constituent of ribosome"/>
    <property type="evidence" value="ECO:0007669"/>
    <property type="project" value="InterPro"/>
</dbReference>
<protein>
    <recommendedName>
        <fullName evidence="4">Small ribosomal subunit protein uS15</fullName>
    </recommendedName>
</protein>
<dbReference type="Gene3D" id="1.10.287.10">
    <property type="entry name" value="S15/NS1, RNA-binding"/>
    <property type="match status" value="1"/>
</dbReference>
<dbReference type="Proteomes" id="UP000034181">
    <property type="component" value="Unassembled WGS sequence"/>
</dbReference>
<dbReference type="PATRIC" id="fig|1618569.3.peg.270"/>
<dbReference type="EMBL" id="LBUZ01000009">
    <property type="protein sequence ID" value="KKQ75554.1"/>
    <property type="molecule type" value="Genomic_DNA"/>
</dbReference>
<dbReference type="InterPro" id="IPR005290">
    <property type="entry name" value="Ribosomal_uS15_bac-type"/>
</dbReference>
<comment type="function">
    <text evidence="4">Forms an intersubunit bridge (bridge B4) with the 23S rRNA of the 50S subunit in the ribosome.</text>
</comment>
<dbReference type="PANTHER" id="PTHR23321">
    <property type="entry name" value="RIBOSOMAL PROTEIN S15, BACTERIAL AND ORGANELLAR"/>
    <property type="match status" value="1"/>
</dbReference>
<evidence type="ECO:0000256" key="4">
    <source>
        <dbReference type="HAMAP-Rule" id="MF_01343"/>
    </source>
</evidence>
<evidence type="ECO:0000256" key="6">
    <source>
        <dbReference type="RuleBase" id="RU004524"/>
    </source>
</evidence>
<dbReference type="GO" id="GO:0006412">
    <property type="term" value="P:translation"/>
    <property type="evidence" value="ECO:0007669"/>
    <property type="project" value="UniProtKB-UniRule"/>
</dbReference>
<dbReference type="PROSITE" id="PS00362">
    <property type="entry name" value="RIBOSOMAL_S15"/>
    <property type="match status" value="1"/>
</dbReference>
<comment type="function">
    <text evidence="4 6">One of the primary rRNA binding proteins, it binds directly to 16S rRNA where it helps nucleate assembly of the platform of the 30S subunit by binding and bridging several RNA helices of the 16S rRNA.</text>
</comment>
<dbReference type="HAMAP" id="MF_01343_B">
    <property type="entry name" value="Ribosomal_uS15_B"/>
    <property type="match status" value="1"/>
</dbReference>
<evidence type="ECO:0000256" key="3">
    <source>
        <dbReference type="ARBA" id="ARBA00064542"/>
    </source>
</evidence>
<dbReference type="InterPro" id="IPR009068">
    <property type="entry name" value="uS15_NS1_RNA-bd_sf"/>
</dbReference>
<dbReference type="GO" id="GO:0022627">
    <property type="term" value="C:cytosolic small ribosomal subunit"/>
    <property type="evidence" value="ECO:0007669"/>
    <property type="project" value="TreeGrafter"/>
</dbReference>
<evidence type="ECO:0000313" key="8">
    <source>
        <dbReference type="Proteomes" id="UP000034181"/>
    </source>
</evidence>
<dbReference type="Pfam" id="PF00312">
    <property type="entry name" value="Ribosomal_S15"/>
    <property type="match status" value="1"/>
</dbReference>
<comment type="subunit">
    <text evidence="3 4">Part of the 30S ribosomal subunit. Forms a bridge to the 50S subunit in the 70S ribosome, contacting the 23S rRNA.</text>
</comment>
<dbReference type="AlphaFoldDB" id="A0A0G0MPF9"/>
<gene>
    <name evidence="4" type="primary">rpsO</name>
    <name evidence="7" type="ORF">US96_C0009G0012</name>
</gene>
<dbReference type="CDD" id="cd00353">
    <property type="entry name" value="Ribosomal_S15p_S13e"/>
    <property type="match status" value="1"/>
</dbReference>
<name>A0A0G0MPF9_9BACT</name>
<keyword evidence="2 4" id="KW-0687">Ribonucleoprotein</keyword>
<evidence type="ECO:0000256" key="5">
    <source>
        <dbReference type="RuleBase" id="RU003919"/>
    </source>
</evidence>
<evidence type="ECO:0000256" key="1">
    <source>
        <dbReference type="ARBA" id="ARBA00022980"/>
    </source>
</evidence>
<keyword evidence="4 6" id="KW-0699">rRNA-binding</keyword>
<reference evidence="7 8" key="1">
    <citation type="journal article" date="2015" name="Nature">
        <title>rRNA introns, odd ribosomes, and small enigmatic genomes across a large radiation of phyla.</title>
        <authorList>
            <person name="Brown C.T."/>
            <person name="Hug L.A."/>
            <person name="Thomas B.C."/>
            <person name="Sharon I."/>
            <person name="Castelle C.J."/>
            <person name="Singh A."/>
            <person name="Wilkins M.J."/>
            <person name="Williams K.H."/>
            <person name="Banfield J.F."/>
        </authorList>
    </citation>
    <scope>NUCLEOTIDE SEQUENCE [LARGE SCALE GENOMIC DNA]</scope>
</reference>
<proteinExistence type="inferred from homology"/>
<evidence type="ECO:0000313" key="7">
    <source>
        <dbReference type="EMBL" id="KKQ75554.1"/>
    </source>
</evidence>
<comment type="similarity">
    <text evidence="4 5">Belongs to the universal ribosomal protein uS15 family.</text>
</comment>
<keyword evidence="4 6" id="KW-0694">RNA-binding</keyword>
<dbReference type="SMART" id="SM01387">
    <property type="entry name" value="Ribosomal_S15"/>
    <property type="match status" value="1"/>
</dbReference>
<keyword evidence="1 4" id="KW-0689">Ribosomal protein</keyword>
<dbReference type="PANTHER" id="PTHR23321:SF26">
    <property type="entry name" value="SMALL RIBOSOMAL SUBUNIT PROTEIN US15M"/>
    <property type="match status" value="1"/>
</dbReference>
<dbReference type="InterPro" id="IPR000589">
    <property type="entry name" value="Ribosomal_uS15"/>
</dbReference>
<accession>A0A0G0MPF9</accession>
<comment type="caution">
    <text evidence="7">The sequence shown here is derived from an EMBL/GenBank/DDBJ whole genome shotgun (WGS) entry which is preliminary data.</text>
</comment>
<dbReference type="SUPFAM" id="SSF47060">
    <property type="entry name" value="S15/NS1 RNA-binding domain"/>
    <property type="match status" value="1"/>
</dbReference>
<sequence length="91" mass="10308">MPLNSSQKKEIIDKFATVKGDTGSPEVQIALLSTRIERLTDHLKIHGHDVHSRRGLLSMIAKRRRLINFLIKVDKIRAGEITKKVGLKVKN</sequence>
<dbReference type="FunFam" id="1.10.287.10:FF:000002">
    <property type="entry name" value="30S ribosomal protein S15"/>
    <property type="match status" value="1"/>
</dbReference>